<comment type="caution">
    <text evidence="2">The sequence shown here is derived from an EMBL/GenBank/DDBJ whole genome shotgun (WGS) entry which is preliminary data.</text>
</comment>
<keyword evidence="1" id="KW-0472">Membrane</keyword>
<evidence type="ECO:0000256" key="1">
    <source>
        <dbReference type="SAM" id="Phobius"/>
    </source>
</evidence>
<dbReference type="Proteomes" id="UP001062901">
    <property type="component" value="Unassembled WGS sequence"/>
</dbReference>
<feature type="transmembrane region" description="Helical" evidence="1">
    <location>
        <begin position="25"/>
        <end position="47"/>
    </location>
</feature>
<dbReference type="RefSeq" id="WP_026294138.1">
    <property type="nucleotide sequence ID" value="NZ_BAQD01000001.1"/>
</dbReference>
<evidence type="ECO:0000313" key="3">
    <source>
        <dbReference type="Proteomes" id="UP001062901"/>
    </source>
</evidence>
<keyword evidence="1" id="KW-0812">Transmembrane</keyword>
<proteinExistence type="predicted"/>
<evidence type="ECO:0000313" key="2">
    <source>
        <dbReference type="EMBL" id="GBQ04540.1"/>
    </source>
</evidence>
<protein>
    <submittedName>
        <fullName evidence="2">Uncharacterized protein</fullName>
    </submittedName>
</protein>
<reference evidence="2" key="1">
    <citation type="submission" date="2013-04" db="EMBL/GenBank/DDBJ databases">
        <title>The genome sequencing project of 58 acetic acid bacteria.</title>
        <authorList>
            <person name="Okamoto-Kainuma A."/>
            <person name="Ishikawa M."/>
            <person name="Umino S."/>
            <person name="Koizumi Y."/>
            <person name="Shiwa Y."/>
            <person name="Yoshikawa H."/>
            <person name="Matsutani M."/>
            <person name="Matsushita K."/>
        </authorList>
    </citation>
    <scope>NUCLEOTIDE SEQUENCE</scope>
    <source>
        <strain evidence="2">DSM 15669</strain>
    </source>
</reference>
<dbReference type="EMBL" id="BAQD01000001">
    <property type="protein sequence ID" value="GBQ04540.1"/>
    <property type="molecule type" value="Genomic_DNA"/>
</dbReference>
<name>A0ABQ0NVU3_9PROT</name>
<keyword evidence="1" id="KW-1133">Transmembrane helix</keyword>
<keyword evidence="3" id="KW-1185">Reference proteome</keyword>
<organism evidence="2 3">
    <name type="scientific">Saccharibacter floricola DSM 15669</name>
    <dbReference type="NCBI Taxonomy" id="1123227"/>
    <lineage>
        <taxon>Bacteria</taxon>
        <taxon>Pseudomonadati</taxon>
        <taxon>Pseudomonadota</taxon>
        <taxon>Alphaproteobacteria</taxon>
        <taxon>Acetobacterales</taxon>
        <taxon>Acetobacteraceae</taxon>
        <taxon>Saccharibacter</taxon>
    </lineage>
</organism>
<accession>A0ABQ0NVU3</accession>
<gene>
    <name evidence="2" type="ORF">AA15669_0025</name>
</gene>
<sequence length="151" mass="17023">MTEQRPSRFAFLKQLRKPRSLKQHLIRRLIVVVPVFLLMVVITRSGWLDNAYDRFTFGKMSWYDNTALVEHLRTVITNQGLTSLPRNCLVFIVNGDASVNTPHMEVLGRQGHGCPGDKPAADMLFSLRIDRAQHSILTDAGSPGSFHPLTP</sequence>